<organism evidence="1 2">
    <name type="scientific">Aspergillus granulosus</name>
    <dbReference type="NCBI Taxonomy" id="176169"/>
    <lineage>
        <taxon>Eukaryota</taxon>
        <taxon>Fungi</taxon>
        <taxon>Dikarya</taxon>
        <taxon>Ascomycota</taxon>
        <taxon>Pezizomycotina</taxon>
        <taxon>Eurotiomycetes</taxon>
        <taxon>Eurotiomycetidae</taxon>
        <taxon>Eurotiales</taxon>
        <taxon>Aspergillaceae</taxon>
        <taxon>Aspergillus</taxon>
        <taxon>Aspergillus subgen. Nidulantes</taxon>
    </lineage>
</organism>
<gene>
    <name evidence="1" type="ORF">BJX63DRAFT_164134</name>
</gene>
<keyword evidence="2" id="KW-1185">Reference proteome</keyword>
<sequence>MGFPPLLARVLLLSSGIFFSLDLSGLTADFFFRLRHEPIIADISHTYRFVLPPSHSAPLHFRLVVAPFPRHSSVELLFA</sequence>
<accession>A0ABR4HIN4</accession>
<name>A0ABR4HIN4_9EURO</name>
<evidence type="ECO:0000313" key="2">
    <source>
        <dbReference type="Proteomes" id="UP001610334"/>
    </source>
</evidence>
<reference evidence="1 2" key="1">
    <citation type="submission" date="2024-07" db="EMBL/GenBank/DDBJ databases">
        <title>Section-level genome sequencing and comparative genomics of Aspergillus sections Usti and Cavernicolus.</title>
        <authorList>
            <consortium name="Lawrence Berkeley National Laboratory"/>
            <person name="Nybo J.L."/>
            <person name="Vesth T.C."/>
            <person name="Theobald S."/>
            <person name="Frisvad J.C."/>
            <person name="Larsen T.O."/>
            <person name="Kjaerboelling I."/>
            <person name="Rothschild-Mancinelli K."/>
            <person name="Lyhne E.K."/>
            <person name="Kogle M.E."/>
            <person name="Barry K."/>
            <person name="Clum A."/>
            <person name="Na H."/>
            <person name="Ledsgaard L."/>
            <person name="Lin J."/>
            <person name="Lipzen A."/>
            <person name="Kuo A."/>
            <person name="Riley R."/>
            <person name="Mondo S."/>
            <person name="Labutti K."/>
            <person name="Haridas S."/>
            <person name="Pangalinan J."/>
            <person name="Salamov A.A."/>
            <person name="Simmons B.A."/>
            <person name="Magnuson J.K."/>
            <person name="Chen J."/>
            <person name="Drula E."/>
            <person name="Henrissat B."/>
            <person name="Wiebenga A."/>
            <person name="Lubbers R.J."/>
            <person name="Gomes A.C."/>
            <person name="Makela M.R."/>
            <person name="Stajich J."/>
            <person name="Grigoriev I.V."/>
            <person name="Mortensen U.H."/>
            <person name="De Vries R.P."/>
            <person name="Baker S.E."/>
            <person name="Andersen M.R."/>
        </authorList>
    </citation>
    <scope>NUCLEOTIDE SEQUENCE [LARGE SCALE GENOMIC DNA]</scope>
    <source>
        <strain evidence="1 2">CBS 588.65</strain>
    </source>
</reference>
<evidence type="ECO:0008006" key="3">
    <source>
        <dbReference type="Google" id="ProtNLM"/>
    </source>
</evidence>
<dbReference type="Proteomes" id="UP001610334">
    <property type="component" value="Unassembled WGS sequence"/>
</dbReference>
<comment type="caution">
    <text evidence="1">The sequence shown here is derived from an EMBL/GenBank/DDBJ whole genome shotgun (WGS) entry which is preliminary data.</text>
</comment>
<evidence type="ECO:0000313" key="1">
    <source>
        <dbReference type="EMBL" id="KAL2815330.1"/>
    </source>
</evidence>
<protein>
    <recommendedName>
        <fullName evidence="3">Secreted protein</fullName>
    </recommendedName>
</protein>
<proteinExistence type="predicted"/>
<dbReference type="EMBL" id="JBFXLT010000028">
    <property type="protein sequence ID" value="KAL2815330.1"/>
    <property type="molecule type" value="Genomic_DNA"/>
</dbReference>